<keyword evidence="1" id="KW-0175">Coiled coil</keyword>
<name>A0A0V0QK64_PSEPJ</name>
<dbReference type="Proteomes" id="UP000054937">
    <property type="component" value="Unassembled WGS sequence"/>
</dbReference>
<organism evidence="2 3">
    <name type="scientific">Pseudocohnilembus persalinus</name>
    <name type="common">Ciliate</name>
    <dbReference type="NCBI Taxonomy" id="266149"/>
    <lineage>
        <taxon>Eukaryota</taxon>
        <taxon>Sar</taxon>
        <taxon>Alveolata</taxon>
        <taxon>Ciliophora</taxon>
        <taxon>Intramacronucleata</taxon>
        <taxon>Oligohymenophorea</taxon>
        <taxon>Scuticociliatia</taxon>
        <taxon>Philasterida</taxon>
        <taxon>Pseudocohnilembidae</taxon>
        <taxon>Pseudocohnilembus</taxon>
    </lineage>
</organism>
<protein>
    <submittedName>
        <fullName evidence="2">Uncharacterized protein</fullName>
    </submittedName>
</protein>
<accession>A0A0V0QK64</accession>
<gene>
    <name evidence="2" type="ORF">PPERSA_01820</name>
</gene>
<evidence type="ECO:0000313" key="3">
    <source>
        <dbReference type="Proteomes" id="UP000054937"/>
    </source>
</evidence>
<reference evidence="2 3" key="1">
    <citation type="journal article" date="2015" name="Sci. Rep.">
        <title>Genome of the facultative scuticociliatosis pathogen Pseudocohnilembus persalinus provides insight into its virulence through horizontal gene transfer.</title>
        <authorList>
            <person name="Xiong J."/>
            <person name="Wang G."/>
            <person name="Cheng J."/>
            <person name="Tian M."/>
            <person name="Pan X."/>
            <person name="Warren A."/>
            <person name="Jiang C."/>
            <person name="Yuan D."/>
            <person name="Miao W."/>
        </authorList>
    </citation>
    <scope>NUCLEOTIDE SEQUENCE [LARGE SCALE GENOMIC DNA]</scope>
    <source>
        <strain evidence="2">36N120E</strain>
    </source>
</reference>
<keyword evidence="3" id="KW-1185">Reference proteome</keyword>
<dbReference type="EMBL" id="LDAU01000153">
    <property type="protein sequence ID" value="KRX02703.1"/>
    <property type="molecule type" value="Genomic_DNA"/>
</dbReference>
<sequence>MDIYKLQYKNEKLAIEKKDLEFQIIGLQNRAQEAEAEVVRVINEQNLKFEQKNKKIQIEKANLIGEIRFNDDRLKETVNEYEKKKQENNKYFKEIIDKYLNQVQNVQDQVKYSLYLIIF</sequence>
<dbReference type="InParanoid" id="A0A0V0QK64"/>
<evidence type="ECO:0000256" key="1">
    <source>
        <dbReference type="SAM" id="Coils"/>
    </source>
</evidence>
<dbReference type="AlphaFoldDB" id="A0A0V0QK64"/>
<feature type="coiled-coil region" evidence="1">
    <location>
        <begin position="10"/>
        <end position="44"/>
    </location>
</feature>
<comment type="caution">
    <text evidence="2">The sequence shown here is derived from an EMBL/GenBank/DDBJ whole genome shotgun (WGS) entry which is preliminary data.</text>
</comment>
<proteinExistence type="predicted"/>
<evidence type="ECO:0000313" key="2">
    <source>
        <dbReference type="EMBL" id="KRX02703.1"/>
    </source>
</evidence>